<name>A0A4Y8RGC6_9HYPH</name>
<protein>
    <submittedName>
        <fullName evidence="1">Uncharacterized protein</fullName>
    </submittedName>
</protein>
<sequence length="154" mass="17409">MSRRRDPHTRDLFASPEPVSVGFDPEVIGRGSLASQIARVVSRTTQDAREELGITRRQLAERLTDRLGRSVSETTIEKWASESAEEHRIPLDAFVALIAETKGYEALGFIPSLFGYAVVEEKYVEIIEMKQIEDHKRLLDARMATLQAKARARQ</sequence>
<evidence type="ECO:0000313" key="1">
    <source>
        <dbReference type="EMBL" id="TFF20510.1"/>
    </source>
</evidence>
<dbReference type="RefSeq" id="WP_134763159.1">
    <property type="nucleotide sequence ID" value="NZ_SOZD01000005.1"/>
</dbReference>
<dbReference type="EMBL" id="SOZD01000005">
    <property type="protein sequence ID" value="TFF20510.1"/>
    <property type="molecule type" value="Genomic_DNA"/>
</dbReference>
<proteinExistence type="predicted"/>
<dbReference type="Proteomes" id="UP000298179">
    <property type="component" value="Unassembled WGS sequence"/>
</dbReference>
<dbReference type="AlphaFoldDB" id="A0A4Y8RGC6"/>
<keyword evidence="2" id="KW-1185">Reference proteome</keyword>
<comment type="caution">
    <text evidence="1">The sequence shown here is derived from an EMBL/GenBank/DDBJ whole genome shotgun (WGS) entry which is preliminary data.</text>
</comment>
<dbReference type="OrthoDB" id="8450901at2"/>
<accession>A0A4Y8RGC6</accession>
<organism evidence="1 2">
    <name type="scientific">Jiella endophytica</name>
    <dbReference type="NCBI Taxonomy" id="2558362"/>
    <lineage>
        <taxon>Bacteria</taxon>
        <taxon>Pseudomonadati</taxon>
        <taxon>Pseudomonadota</taxon>
        <taxon>Alphaproteobacteria</taxon>
        <taxon>Hyphomicrobiales</taxon>
        <taxon>Aurantimonadaceae</taxon>
        <taxon>Jiella</taxon>
    </lineage>
</organism>
<evidence type="ECO:0000313" key="2">
    <source>
        <dbReference type="Proteomes" id="UP000298179"/>
    </source>
</evidence>
<reference evidence="1 2" key="1">
    <citation type="submission" date="2019-03" db="EMBL/GenBank/DDBJ databases">
        <title>Jiella endophytica sp. nov., a novel endophytic bacterium isolated from root of Ficus microcarpa Linn. f.</title>
        <authorList>
            <person name="Tuo L."/>
        </authorList>
    </citation>
    <scope>NUCLEOTIDE SEQUENCE [LARGE SCALE GENOMIC DNA]</scope>
    <source>
        <strain evidence="1 2">CBS5Q-3</strain>
    </source>
</reference>
<gene>
    <name evidence="1" type="ORF">E3C22_16505</name>
</gene>